<dbReference type="Proteomes" id="UP000054304">
    <property type="component" value="Unassembled WGS sequence"/>
</dbReference>
<evidence type="ECO:0000313" key="2">
    <source>
        <dbReference type="Proteomes" id="UP000054304"/>
    </source>
</evidence>
<dbReference type="HOGENOM" id="CLU_356837_0_0_1"/>
<gene>
    <name evidence="1" type="ORF">LALA0_S07e04302g</name>
</gene>
<dbReference type="EMBL" id="LN736366">
    <property type="protein sequence ID" value="CEP63183.1"/>
    <property type="molecule type" value="Genomic_DNA"/>
</dbReference>
<dbReference type="Gene3D" id="1.10.555.10">
    <property type="entry name" value="Rho GTPase activation protein"/>
    <property type="match status" value="1"/>
</dbReference>
<dbReference type="AlphaFoldDB" id="A0A0C7N5G9"/>
<name>A0A0C7N5G9_9SACH</name>
<protein>
    <submittedName>
        <fullName evidence="1">LALA0S07e04302g1_1</fullName>
    </submittedName>
</protein>
<dbReference type="OrthoDB" id="2155291at2759"/>
<dbReference type="GeneID" id="34686677"/>
<sequence>MHPYTHHLSCSKENMTTKNDGCELMKATFWSEDYATGIESLLGKIQTDISELTEMLILIKTYDSEIISPATKALKKLVIGGEKPENDTSLCTVIQKQQLNTLTGILVKLEHSSHSKLESQCQIPLESLLFEYNEYLQETKDATSRAMKGYSKHLLLAKQMQNEYEAMAARLRQMLRDSLFGDDNQVLPSQEYAIKDVSHAFPLTIDKSIVIDGEEQLILFCAKLKENIITSNRLIKIPGIANEYFSGTKLLDALKKIEPKLEISLFNLERVGQKLLAADIIRPYQNIMGAQSRFAADDYYTWGSTQSNQESVSNTRPAVNTVFGGFFKRVSGGSDEQTPITTLAELESYRHEFTKRRSSFFQQCQNLDYWRSQLELELQKAMHHYWKLLLKKIDQAHLANSQFLSLLQGSFPSHFETESIDPTQELQRVYRSNHSTIGFYVPQPGVTFSKYDVNGELTGTPLFHSELRNSQLDETGVAVILRSLLKQLETHNADDILKAWSLPLDLQRNSRLRRDCYTEFLAAEGDHSTTLTNMLARKGQNVNDVVGLLQSWLLELPDSLIPMACYEDVKEKGISGLKRCSKEHVLHLAAMCEHFQWLVHHCGDVEVMRTFTSRIDFPLYHIFARDRIQKPRDYEVMSTAVHDVLCGEGNSQRLVEMLAVDREPNVARLSVEVPMHSSSATFVPRPLKSLSTSTSAASSRPASQRISGIDLLGRDT</sequence>
<organism evidence="1 2">
    <name type="scientific">Lachancea lanzarotensis</name>
    <dbReference type="NCBI Taxonomy" id="1245769"/>
    <lineage>
        <taxon>Eukaryota</taxon>
        <taxon>Fungi</taxon>
        <taxon>Dikarya</taxon>
        <taxon>Ascomycota</taxon>
        <taxon>Saccharomycotina</taxon>
        <taxon>Saccharomycetes</taxon>
        <taxon>Saccharomycetales</taxon>
        <taxon>Saccharomycetaceae</taxon>
        <taxon>Lachancea</taxon>
    </lineage>
</organism>
<dbReference type="RefSeq" id="XP_022629404.1">
    <property type="nucleotide sequence ID" value="XM_022771504.1"/>
</dbReference>
<proteinExistence type="predicted"/>
<keyword evidence="2" id="KW-1185">Reference proteome</keyword>
<dbReference type="SUPFAM" id="SSF48350">
    <property type="entry name" value="GTPase activation domain, GAP"/>
    <property type="match status" value="1"/>
</dbReference>
<dbReference type="InterPro" id="IPR008936">
    <property type="entry name" value="Rho_GTPase_activation_prot"/>
</dbReference>
<accession>A0A0C7N5G9</accession>
<evidence type="ECO:0000313" key="1">
    <source>
        <dbReference type="EMBL" id="CEP63183.1"/>
    </source>
</evidence>
<reference evidence="1 2" key="1">
    <citation type="submission" date="2014-12" db="EMBL/GenBank/DDBJ databases">
        <authorList>
            <person name="Neuveglise Cecile"/>
        </authorList>
    </citation>
    <scope>NUCLEOTIDE SEQUENCE [LARGE SCALE GENOMIC DNA]</scope>
    <source>
        <strain evidence="1 2">CBS 12615</strain>
    </source>
</reference>